<proteinExistence type="predicted"/>
<evidence type="ECO:0000313" key="3">
    <source>
        <dbReference type="Proteomes" id="UP001596201"/>
    </source>
</evidence>
<evidence type="ECO:0000313" key="2">
    <source>
        <dbReference type="EMBL" id="MFC5367705.1"/>
    </source>
</evidence>
<gene>
    <name evidence="2" type="ORF">ACFPJ5_12250</name>
</gene>
<protein>
    <submittedName>
        <fullName evidence="2">Biotin/lipoate A/B protein ligase family protein</fullName>
    </submittedName>
</protein>
<organism evidence="2 3">
    <name type="scientific">Salinirubrum litoreum</name>
    <dbReference type="NCBI Taxonomy" id="1126234"/>
    <lineage>
        <taxon>Archaea</taxon>
        <taxon>Methanobacteriati</taxon>
        <taxon>Methanobacteriota</taxon>
        <taxon>Stenosarchaea group</taxon>
        <taxon>Halobacteria</taxon>
        <taxon>Halobacteriales</taxon>
        <taxon>Haloferacaceae</taxon>
        <taxon>Salinirubrum</taxon>
    </lineage>
</organism>
<reference evidence="2 3" key="1">
    <citation type="journal article" date="2019" name="Int. J. Syst. Evol. Microbiol.">
        <title>The Global Catalogue of Microorganisms (GCM) 10K type strain sequencing project: providing services to taxonomists for standard genome sequencing and annotation.</title>
        <authorList>
            <consortium name="The Broad Institute Genomics Platform"/>
            <consortium name="The Broad Institute Genome Sequencing Center for Infectious Disease"/>
            <person name="Wu L."/>
            <person name="Ma J."/>
        </authorList>
    </citation>
    <scope>NUCLEOTIDE SEQUENCE [LARGE SCALE GENOMIC DNA]</scope>
    <source>
        <strain evidence="2 3">CGMCC 1.12237</strain>
    </source>
</reference>
<dbReference type="PROSITE" id="PS51733">
    <property type="entry name" value="BPL_LPL_CATALYTIC"/>
    <property type="match status" value="1"/>
</dbReference>
<dbReference type="GO" id="GO:0016874">
    <property type="term" value="F:ligase activity"/>
    <property type="evidence" value="ECO:0007669"/>
    <property type="project" value="UniProtKB-KW"/>
</dbReference>
<name>A0ABD5RCX9_9EURY</name>
<dbReference type="RefSeq" id="WP_227229951.1">
    <property type="nucleotide sequence ID" value="NZ_JAJCVJ010000002.1"/>
</dbReference>
<evidence type="ECO:0000259" key="1">
    <source>
        <dbReference type="PROSITE" id="PS51733"/>
    </source>
</evidence>
<accession>A0ABD5RCX9</accession>
<dbReference type="Proteomes" id="UP001596201">
    <property type="component" value="Unassembled WGS sequence"/>
</dbReference>
<dbReference type="InterPro" id="IPR004143">
    <property type="entry name" value="BPL_LPL_catalytic"/>
</dbReference>
<dbReference type="InterPro" id="IPR045864">
    <property type="entry name" value="aa-tRNA-synth_II/BPL/LPL"/>
</dbReference>
<keyword evidence="3" id="KW-1185">Reference proteome</keyword>
<dbReference type="Gene3D" id="3.30.930.10">
    <property type="entry name" value="Bira Bifunctional Protein, Domain 2"/>
    <property type="match status" value="1"/>
</dbReference>
<comment type="caution">
    <text evidence="2">The sequence shown here is derived from an EMBL/GenBank/DDBJ whole genome shotgun (WGS) entry which is preliminary data.</text>
</comment>
<dbReference type="SUPFAM" id="SSF55681">
    <property type="entry name" value="Class II aaRS and biotin synthetases"/>
    <property type="match status" value="1"/>
</dbReference>
<dbReference type="EMBL" id="JBHSKX010000002">
    <property type="protein sequence ID" value="MFC5367705.1"/>
    <property type="molecule type" value="Genomic_DNA"/>
</dbReference>
<dbReference type="Pfam" id="PF21948">
    <property type="entry name" value="LplA-B_cat"/>
    <property type="match status" value="1"/>
</dbReference>
<feature type="domain" description="BPL/LPL catalytic" evidence="1">
    <location>
        <begin position="27"/>
        <end position="220"/>
    </location>
</feature>
<sequence length="224" mass="23415">MRVLRGRVPDRDADRERTAAMLTRTAETGESAIRVWTPARVVAFGRRDARAEGYDRARDAAEARGFPTVERSVGGRAVAYTGTTVAFAHAVPVDGRDGIDARYDAATETVLDALRGLGVDARPGEPPASFCPGAHSIQSDGKLVGIAQRVRQDAALVSGIVVVADEAEIAAVLTPVYEALDVAFDPASVGSVAGAGGPADPVRVARVVESAFVGDRDHEVLEVA</sequence>
<dbReference type="AlphaFoldDB" id="A0ABD5RCX9"/>
<keyword evidence="2" id="KW-0436">Ligase</keyword>